<evidence type="ECO:0000256" key="1">
    <source>
        <dbReference type="SAM" id="MobiDB-lite"/>
    </source>
</evidence>
<feature type="region of interest" description="Disordered" evidence="1">
    <location>
        <begin position="1"/>
        <end position="57"/>
    </location>
</feature>
<gene>
    <name evidence="2" type="ORF">E2562_035350</name>
</gene>
<dbReference type="EMBL" id="SPHZ02000008">
    <property type="protein sequence ID" value="KAF0904528.1"/>
    <property type="molecule type" value="Genomic_DNA"/>
</dbReference>
<evidence type="ECO:0000313" key="2">
    <source>
        <dbReference type="EMBL" id="KAF0904528.1"/>
    </source>
</evidence>
<dbReference type="AlphaFoldDB" id="A0A6G1CVM4"/>
<name>A0A6G1CVM4_9ORYZ</name>
<evidence type="ECO:0000313" key="3">
    <source>
        <dbReference type="Proteomes" id="UP000479710"/>
    </source>
</evidence>
<organism evidence="2 3">
    <name type="scientific">Oryza meyeriana var. granulata</name>
    <dbReference type="NCBI Taxonomy" id="110450"/>
    <lineage>
        <taxon>Eukaryota</taxon>
        <taxon>Viridiplantae</taxon>
        <taxon>Streptophyta</taxon>
        <taxon>Embryophyta</taxon>
        <taxon>Tracheophyta</taxon>
        <taxon>Spermatophyta</taxon>
        <taxon>Magnoliopsida</taxon>
        <taxon>Liliopsida</taxon>
        <taxon>Poales</taxon>
        <taxon>Poaceae</taxon>
        <taxon>BOP clade</taxon>
        <taxon>Oryzoideae</taxon>
        <taxon>Oryzeae</taxon>
        <taxon>Oryzinae</taxon>
        <taxon>Oryza</taxon>
        <taxon>Oryza meyeriana</taxon>
    </lineage>
</organism>
<accession>A0A6G1CVM4</accession>
<comment type="caution">
    <text evidence="2">The sequence shown here is derived from an EMBL/GenBank/DDBJ whole genome shotgun (WGS) entry which is preliminary data.</text>
</comment>
<sequence>MCGGEASPDNAHRGEASPVNALEGDGGPSDVPEEGAADLVDAPERKTGPDGEALEEAAVPVEWAGWTVVEPGAEPAIGSCW</sequence>
<proteinExistence type="predicted"/>
<keyword evidence="3" id="KW-1185">Reference proteome</keyword>
<reference evidence="2 3" key="1">
    <citation type="submission" date="2019-11" db="EMBL/GenBank/DDBJ databases">
        <title>Whole genome sequence of Oryza granulata.</title>
        <authorList>
            <person name="Li W."/>
        </authorList>
    </citation>
    <scope>NUCLEOTIDE SEQUENCE [LARGE SCALE GENOMIC DNA]</scope>
    <source>
        <strain evidence="3">cv. Menghai</strain>
        <tissue evidence="2">Leaf</tissue>
    </source>
</reference>
<protein>
    <submittedName>
        <fullName evidence="2">Uncharacterized protein</fullName>
    </submittedName>
</protein>
<dbReference type="Proteomes" id="UP000479710">
    <property type="component" value="Unassembled WGS sequence"/>
</dbReference>